<evidence type="ECO:0000256" key="12">
    <source>
        <dbReference type="PROSITE-ProRule" id="PRU00023"/>
    </source>
</evidence>
<evidence type="ECO:0000313" key="15">
    <source>
        <dbReference type="Proteomes" id="UP000053958"/>
    </source>
</evidence>
<dbReference type="STRING" id="1408163.A0A0F4YZJ5"/>
<evidence type="ECO:0000256" key="7">
    <source>
        <dbReference type="ARBA" id="ARBA00023043"/>
    </source>
</evidence>
<dbReference type="GO" id="GO:0015078">
    <property type="term" value="F:proton transmembrane transporter activity"/>
    <property type="evidence" value="ECO:0007669"/>
    <property type="project" value="InterPro"/>
</dbReference>
<dbReference type="OrthoDB" id="437at2759"/>
<feature type="repeat" description="ANK" evidence="12">
    <location>
        <begin position="772"/>
        <end position="804"/>
    </location>
</feature>
<keyword evidence="7 12" id="KW-0040">ANK repeat</keyword>
<keyword evidence="10" id="KW-0472">Membrane</keyword>
<evidence type="ECO:0000256" key="8">
    <source>
        <dbReference type="ARBA" id="ARBA00023065"/>
    </source>
</evidence>
<sequence>MREANAFYQKFQGRLPGLMDFKQLLKDLVGHLDKTFVVIDALDECAEFDEDGGSNRETLINVLLSLPVRLLVTSRHYSTIEILFKDAKTLEISPDPDDIKSYVHWRIFDRHYGSPMLASLIQDSPSLQDTITETVFDKCSKIFNLARLQMDHIQRCHSVGAVHDALATLRTTQREFYDMSWDRIEKSRGYGEQYHLGFRVLAWILRAKRPLKVDEIQDALAVRPDRYSASEHPLYKTAEHVLVDACAGLVIIEPGSRNMTFAHPTIREYLDDVCSSGKFPFDVEVELARTCLTYLSYDVFCEEGACSDDETLTARFKKYEFLPYASRHWAEHLRGAPEMSLRPLVMAFLKDERLLSSAVQAKETKQSRFTYVGYSQNFSKGIKTLGAAALFGLKNVTEVLINGGFSVEEKDDKERTPLILAAKEGHDGIVKLLLDHSEADAKATDEDGWTALHSAVTGGHDKVVDVLLESISKIDINARDSSGFTALHQAAMQGNKEMVEKLLNKQADPKIKDNHGWTPLDSAVPAGYESIVQLLLAHGADVNSRDEEGWTALHWAAPQNHIGTVQLLLQNNADVNVQSHEGRTALHCCAQDGSETIMEMLLRKGADPNIPDENGCTALHGAAAKGRERMVRLLLQYGANPKAEDKDEWTPLHAAAVREQEAVVQVLLDLVDNGRQVVDSIYLDLSDIRQRVALEELAEEKEIYSGPLSGVREAAAEKRVDRMQTLLGRGVDINEMSDRGWTALSVAASDGNEKMVRLLLDNGAHVNAVGIRKLTPLHWAAQNGNKEVVQMLLERGADIDAKDEGGRTALYMAAVQGYNAAMRLLLKHGADVNAKTKKSRTPLINATYKGEATTVRLLLEAEADTEIRDSEGLTALLLAAEGGHDAVVSLLLDHKADIEAKGPDGSTALLRATREGYYTIVKRLLKHGANIEAQDNNGLTALMIAMQQKDERIERLLIEKGADPPPDYYGFMKLTLGWGLMIPASSEGCVLHKEGLINQSMTQALQYMSVSMLNAIHHVTSRRRTKFFPRLSERQLPAWPLGSVLTRRSICPTTTPGRPLDFVACTSDAHRCLSFLPSHPFPPVASWKMPVTASRAVLRRQSQFLFRRTAVRHNSSQAASKAKETASSAASKASEGLSKVSATAGPAIANAAQNVGSALRKIGGRTGRVIAFIDSLIPPTIYYSKVGLELAKLVVRGQNMAPPSLSAFQAYFQPLINGIRNPSTLKNLYISPQDILIRIRNMDKKELAFVGVTAAEVLGFFTVGEMIGRRKIVGYRGKPAHADAH</sequence>
<dbReference type="Pfam" id="PF12796">
    <property type="entry name" value="Ank_2"/>
    <property type="match status" value="4"/>
</dbReference>
<gene>
    <name evidence="14" type="ORF">T310_2744</name>
</gene>
<feature type="repeat" description="ANK" evidence="12">
    <location>
        <begin position="739"/>
        <end position="771"/>
    </location>
</feature>
<comment type="caution">
    <text evidence="14">The sequence shown here is derived from an EMBL/GenBank/DDBJ whole genome shotgun (WGS) entry which is preliminary data.</text>
</comment>
<dbReference type="Gene3D" id="1.25.40.20">
    <property type="entry name" value="Ankyrin repeat-containing domain"/>
    <property type="match status" value="6"/>
</dbReference>
<dbReference type="PANTHER" id="PTHR24193:SF121">
    <property type="entry name" value="ADA2A-CONTAINING COMPLEX COMPONENT 3, ISOFORM D"/>
    <property type="match status" value="1"/>
</dbReference>
<dbReference type="InterPro" id="IPR002110">
    <property type="entry name" value="Ankyrin_rpt"/>
</dbReference>
<keyword evidence="8" id="KW-0406">Ion transport</keyword>
<organism evidence="14 15">
    <name type="scientific">Rasamsonia emersonii (strain ATCC 16479 / CBS 393.64 / IMI 116815)</name>
    <dbReference type="NCBI Taxonomy" id="1408163"/>
    <lineage>
        <taxon>Eukaryota</taxon>
        <taxon>Fungi</taxon>
        <taxon>Dikarya</taxon>
        <taxon>Ascomycota</taxon>
        <taxon>Pezizomycotina</taxon>
        <taxon>Eurotiomycetes</taxon>
        <taxon>Eurotiomycetidae</taxon>
        <taxon>Eurotiales</taxon>
        <taxon>Trichocomaceae</taxon>
        <taxon>Rasamsonia</taxon>
    </lineage>
</organism>
<name>A0A0F4YZJ5_RASE3</name>
<evidence type="ECO:0000256" key="3">
    <source>
        <dbReference type="ARBA" id="ARBA00022448"/>
    </source>
</evidence>
<feature type="repeat" description="ANK" evidence="12">
    <location>
        <begin position="581"/>
        <end position="613"/>
    </location>
</feature>
<dbReference type="InterPro" id="IPR006808">
    <property type="entry name" value="ATP_synth_F0_gsu_mt"/>
</dbReference>
<evidence type="ECO:0000313" key="14">
    <source>
        <dbReference type="EMBL" id="KKA23251.1"/>
    </source>
</evidence>
<dbReference type="InterPro" id="IPR054471">
    <property type="entry name" value="GPIID_WHD"/>
</dbReference>
<evidence type="ECO:0000256" key="4">
    <source>
        <dbReference type="ARBA" id="ARBA00022547"/>
    </source>
</evidence>
<evidence type="ECO:0000256" key="9">
    <source>
        <dbReference type="ARBA" id="ARBA00023128"/>
    </source>
</evidence>
<accession>A0A0F4YZJ5</accession>
<feature type="repeat" description="ANK" evidence="12">
    <location>
        <begin position="614"/>
        <end position="646"/>
    </location>
</feature>
<dbReference type="GO" id="GO:0005634">
    <property type="term" value="C:nucleus"/>
    <property type="evidence" value="ECO:0007669"/>
    <property type="project" value="TreeGrafter"/>
</dbReference>
<evidence type="ECO:0000256" key="6">
    <source>
        <dbReference type="ARBA" id="ARBA00022781"/>
    </source>
</evidence>
<feature type="repeat" description="ANK" evidence="12">
    <location>
        <begin position="805"/>
        <end position="837"/>
    </location>
</feature>
<feature type="repeat" description="ANK" evidence="12">
    <location>
        <begin position="937"/>
        <end position="963"/>
    </location>
</feature>
<dbReference type="GeneID" id="25315095"/>
<feature type="repeat" description="ANK" evidence="12">
    <location>
        <begin position="548"/>
        <end position="580"/>
    </location>
</feature>
<feature type="repeat" description="ANK" evidence="12">
    <location>
        <begin position="871"/>
        <end position="903"/>
    </location>
</feature>
<feature type="repeat" description="ANK" evidence="12">
    <location>
        <begin position="482"/>
        <end position="514"/>
    </location>
</feature>
<dbReference type="GO" id="GO:0045944">
    <property type="term" value="P:positive regulation of transcription by RNA polymerase II"/>
    <property type="evidence" value="ECO:0007669"/>
    <property type="project" value="TreeGrafter"/>
</dbReference>
<keyword evidence="4" id="KW-0138">CF(0)</keyword>
<dbReference type="Pfam" id="PF22939">
    <property type="entry name" value="WHD_GPIID"/>
    <property type="match status" value="1"/>
</dbReference>
<keyword evidence="5" id="KW-0677">Repeat</keyword>
<comment type="similarity">
    <text evidence="2">Belongs to the ATPase g subunit family.</text>
</comment>
<dbReference type="SUPFAM" id="SSF48403">
    <property type="entry name" value="Ankyrin repeat"/>
    <property type="match status" value="2"/>
</dbReference>
<dbReference type="RefSeq" id="XP_013329863.1">
    <property type="nucleotide sequence ID" value="XM_013474409.1"/>
</dbReference>
<proteinExistence type="inferred from homology"/>
<feature type="repeat" description="ANK" evidence="12">
    <location>
        <begin position="447"/>
        <end position="479"/>
    </location>
</feature>
<dbReference type="Pfam" id="PF13637">
    <property type="entry name" value="Ank_4"/>
    <property type="match status" value="1"/>
</dbReference>
<keyword evidence="9" id="KW-0496">Mitochondrion</keyword>
<protein>
    <recommendedName>
        <fullName evidence="13">GPI inositol-deacylase winged helix domain-containing protein</fullName>
    </recommendedName>
</protein>
<keyword evidence="11" id="KW-0066">ATP synthesis</keyword>
<reference evidence="14 15" key="1">
    <citation type="submission" date="2015-04" db="EMBL/GenBank/DDBJ databases">
        <authorList>
            <person name="Heijne W.H."/>
            <person name="Fedorova N.D."/>
            <person name="Nierman W.C."/>
            <person name="Vollebregt A.W."/>
            <person name="Zhao Z."/>
            <person name="Wu L."/>
            <person name="Kumar M."/>
            <person name="Stam H."/>
            <person name="van den Berg M.A."/>
            <person name="Pel H.J."/>
        </authorList>
    </citation>
    <scope>NUCLEOTIDE SEQUENCE [LARGE SCALE GENOMIC DNA]</scope>
    <source>
        <strain evidence="14 15">CBS 393.64</strain>
    </source>
</reference>
<dbReference type="InterPro" id="IPR036770">
    <property type="entry name" value="Ankyrin_rpt-contain_sf"/>
</dbReference>
<evidence type="ECO:0000259" key="13">
    <source>
        <dbReference type="Pfam" id="PF22939"/>
    </source>
</evidence>
<keyword evidence="15" id="KW-1185">Reference proteome</keyword>
<dbReference type="PROSITE" id="PS50297">
    <property type="entry name" value="ANK_REP_REGION"/>
    <property type="match status" value="13"/>
</dbReference>
<evidence type="ECO:0000256" key="2">
    <source>
        <dbReference type="ARBA" id="ARBA00005699"/>
    </source>
</evidence>
<dbReference type="Pfam" id="PF04718">
    <property type="entry name" value="ATP-synt_G"/>
    <property type="match status" value="1"/>
</dbReference>
<dbReference type="PRINTS" id="PR01415">
    <property type="entry name" value="ANKYRIN"/>
</dbReference>
<dbReference type="PANTHER" id="PTHR24193">
    <property type="entry name" value="ANKYRIN REPEAT PROTEIN"/>
    <property type="match status" value="1"/>
</dbReference>
<keyword evidence="6" id="KW-0375">Hydrogen ion transport</keyword>
<dbReference type="GO" id="GO:0000976">
    <property type="term" value="F:transcription cis-regulatory region binding"/>
    <property type="evidence" value="ECO:0007669"/>
    <property type="project" value="TreeGrafter"/>
</dbReference>
<dbReference type="PROSITE" id="PS50088">
    <property type="entry name" value="ANK_REPEAT"/>
    <property type="match status" value="13"/>
</dbReference>
<dbReference type="Proteomes" id="UP000053958">
    <property type="component" value="Unassembled WGS sequence"/>
</dbReference>
<dbReference type="EMBL" id="LASV01000107">
    <property type="protein sequence ID" value="KKA23251.1"/>
    <property type="molecule type" value="Genomic_DNA"/>
</dbReference>
<feature type="domain" description="GPI inositol-deacylase winged helix" evidence="13">
    <location>
        <begin position="199"/>
        <end position="271"/>
    </location>
</feature>
<dbReference type="GO" id="GO:0031966">
    <property type="term" value="C:mitochondrial membrane"/>
    <property type="evidence" value="ECO:0007669"/>
    <property type="project" value="UniProtKB-SubCell"/>
</dbReference>
<feature type="repeat" description="ANK" evidence="12">
    <location>
        <begin position="904"/>
        <end position="936"/>
    </location>
</feature>
<evidence type="ECO:0000256" key="11">
    <source>
        <dbReference type="ARBA" id="ARBA00023310"/>
    </source>
</evidence>
<dbReference type="GO" id="GO:0045259">
    <property type="term" value="C:proton-transporting ATP synthase complex"/>
    <property type="evidence" value="ECO:0007669"/>
    <property type="project" value="UniProtKB-KW"/>
</dbReference>
<dbReference type="GO" id="GO:0015986">
    <property type="term" value="P:proton motive force-driven ATP synthesis"/>
    <property type="evidence" value="ECO:0007669"/>
    <property type="project" value="InterPro"/>
</dbReference>
<evidence type="ECO:0000256" key="10">
    <source>
        <dbReference type="ARBA" id="ARBA00023136"/>
    </source>
</evidence>
<keyword evidence="3" id="KW-0813">Transport</keyword>
<evidence type="ECO:0000256" key="1">
    <source>
        <dbReference type="ARBA" id="ARBA00004325"/>
    </source>
</evidence>
<evidence type="ECO:0000256" key="5">
    <source>
        <dbReference type="ARBA" id="ARBA00022737"/>
    </source>
</evidence>
<comment type="subcellular location">
    <subcellularLocation>
        <location evidence="1">Mitochondrion membrane</location>
    </subcellularLocation>
</comment>
<dbReference type="InterPro" id="IPR050663">
    <property type="entry name" value="Ankyrin-SOCS_Box"/>
</dbReference>
<dbReference type="Pfam" id="PF00023">
    <property type="entry name" value="Ank"/>
    <property type="match status" value="3"/>
</dbReference>
<feature type="repeat" description="ANK" evidence="12">
    <location>
        <begin position="515"/>
        <end position="547"/>
    </location>
</feature>
<feature type="repeat" description="ANK" evidence="12">
    <location>
        <begin position="838"/>
        <end position="870"/>
    </location>
</feature>
<dbReference type="SMART" id="SM00248">
    <property type="entry name" value="ANK"/>
    <property type="match status" value="16"/>
</dbReference>